<dbReference type="Proteomes" id="UP000095281">
    <property type="component" value="Unplaced"/>
</dbReference>
<evidence type="ECO:0000313" key="2">
    <source>
        <dbReference type="Proteomes" id="UP000095281"/>
    </source>
</evidence>
<proteinExistence type="predicted"/>
<name>A0A1I8B2B1_MELHA</name>
<protein>
    <submittedName>
        <fullName evidence="3">Uncharacterized protein</fullName>
    </submittedName>
</protein>
<feature type="compositionally biased region" description="Low complexity" evidence="1">
    <location>
        <begin position="82"/>
        <end position="95"/>
    </location>
</feature>
<dbReference type="AlphaFoldDB" id="A0A1I8B2B1"/>
<reference evidence="3" key="1">
    <citation type="submission" date="2016-11" db="UniProtKB">
        <authorList>
            <consortium name="WormBaseParasite"/>
        </authorList>
    </citation>
    <scope>IDENTIFICATION</scope>
</reference>
<sequence>MRPPLEHRGRNVLASDFMYQQRVGDDQPTDFQFGASQGRGVARVPSRMRAGAMAQRPLYGVPPEQIIHEPSDQPLPNTEFASSVSRRGFSSSRRGAGYGLSTSSGYVLTQQAQPKPTYVEEEVTNNHQQPFLSQMQVYGQAPSSSQALTTMTACEAHKQSLDVLIEGARGMANLLNDLANRLEANNGNNK</sequence>
<accession>A0A1I8B2B1</accession>
<feature type="region of interest" description="Disordered" evidence="1">
    <location>
        <begin position="71"/>
        <end position="95"/>
    </location>
</feature>
<organism evidence="2 3">
    <name type="scientific">Meloidogyne hapla</name>
    <name type="common">Root-knot nematode worm</name>
    <dbReference type="NCBI Taxonomy" id="6305"/>
    <lineage>
        <taxon>Eukaryota</taxon>
        <taxon>Metazoa</taxon>
        <taxon>Ecdysozoa</taxon>
        <taxon>Nematoda</taxon>
        <taxon>Chromadorea</taxon>
        <taxon>Rhabditida</taxon>
        <taxon>Tylenchina</taxon>
        <taxon>Tylenchomorpha</taxon>
        <taxon>Tylenchoidea</taxon>
        <taxon>Meloidogynidae</taxon>
        <taxon>Meloidogyninae</taxon>
        <taxon>Meloidogyne</taxon>
    </lineage>
</organism>
<evidence type="ECO:0000256" key="1">
    <source>
        <dbReference type="SAM" id="MobiDB-lite"/>
    </source>
</evidence>
<evidence type="ECO:0000313" key="3">
    <source>
        <dbReference type="WBParaSite" id="MhA1_Contig125.frz3.gene10"/>
    </source>
</evidence>
<dbReference type="WBParaSite" id="MhA1_Contig125.frz3.gene10">
    <property type="protein sequence ID" value="MhA1_Contig125.frz3.gene10"/>
    <property type="gene ID" value="MhA1_Contig125.frz3.gene10"/>
</dbReference>
<keyword evidence="2" id="KW-1185">Reference proteome</keyword>